<reference evidence="2 3" key="1">
    <citation type="submission" date="2024-02" db="EMBL/GenBank/DDBJ databases">
        <authorList>
            <person name="Chen Y."/>
            <person name="Shah S."/>
            <person name="Dougan E. K."/>
            <person name="Thang M."/>
            <person name="Chan C."/>
        </authorList>
    </citation>
    <scope>NUCLEOTIDE SEQUENCE [LARGE SCALE GENOMIC DNA]</scope>
</reference>
<keyword evidence="3" id="KW-1185">Reference proteome</keyword>
<feature type="compositionally biased region" description="Basic and acidic residues" evidence="1">
    <location>
        <begin position="153"/>
        <end position="173"/>
    </location>
</feature>
<protein>
    <submittedName>
        <fullName evidence="2">Uncharacterized protein</fullName>
    </submittedName>
</protein>
<sequence length="586" mass="66885">MTKRRAIANDQHMVARMQAWWDQYFLDRQAKKKQKTWEREAPKKKNEAQVEKEDVKKNKLEKKDTKKNQQGDKKEEGAKAEEREKEAVKKKMKEENEKAKEKKSKEKEEPKEESEEKESLSEEETEEEEPEKEEESSSESSSDEEEKGDEDEKNDKDNWKGAKTDEESEKGSSSDDEEDEEEAKQGILKNTRTAAAGDSSEDEDAIDDDVKKKNSKKEKKDKKCEEEKKMGKKSKKEKKTEKDQKNKKDEKKAKKETDENKKRPCDGGEGGKKKKKKLEAAEQALAERRASKEGEEDEGGGKGDVNSVTHRAEWQAFGRYLKNKRRCPAKLAAAAQNEETRNKLFQTYIENNRSTDAVEAKFQAMLIESTKTSLRYGFRNDIWLRKHHGDRKAESIMKRKELGLFLSYMTIPDEPGELLYWVMVEFNLDDIKELRRAGGCLDGKQHLSIGELSGSKGMKTVHVDSPLEKAEALLGKVLKDINICQELALKLRPLSLSTDLIEQLEACAVTLSKQAEKLQSKIRHQCNKNKHYRQIISEVKDVSDIAKERCDLAKALIRASAKAAKPPVKRPSDKSDKADTAAKGAS</sequence>
<name>A0ABP0KMI3_9DINO</name>
<accession>A0ABP0KMI3</accession>
<proteinExistence type="predicted"/>
<feature type="compositionally biased region" description="Basic and acidic residues" evidence="1">
    <location>
        <begin position="238"/>
        <end position="271"/>
    </location>
</feature>
<evidence type="ECO:0000313" key="3">
    <source>
        <dbReference type="Proteomes" id="UP001642464"/>
    </source>
</evidence>
<feature type="compositionally biased region" description="Basic and acidic residues" evidence="1">
    <location>
        <begin position="35"/>
        <end position="110"/>
    </location>
</feature>
<evidence type="ECO:0000313" key="2">
    <source>
        <dbReference type="EMBL" id="CAK9028045.1"/>
    </source>
</evidence>
<organism evidence="2 3">
    <name type="scientific">Durusdinium trenchii</name>
    <dbReference type="NCBI Taxonomy" id="1381693"/>
    <lineage>
        <taxon>Eukaryota</taxon>
        <taxon>Sar</taxon>
        <taxon>Alveolata</taxon>
        <taxon>Dinophyceae</taxon>
        <taxon>Suessiales</taxon>
        <taxon>Symbiodiniaceae</taxon>
        <taxon>Durusdinium</taxon>
    </lineage>
</organism>
<feature type="region of interest" description="Disordered" evidence="1">
    <location>
        <begin position="560"/>
        <end position="586"/>
    </location>
</feature>
<evidence type="ECO:0000256" key="1">
    <source>
        <dbReference type="SAM" id="MobiDB-lite"/>
    </source>
</evidence>
<feature type="compositionally biased region" description="Basic and acidic residues" evidence="1">
    <location>
        <begin position="570"/>
        <end position="580"/>
    </location>
</feature>
<feature type="compositionally biased region" description="Acidic residues" evidence="1">
    <location>
        <begin position="111"/>
        <end position="152"/>
    </location>
</feature>
<comment type="caution">
    <text evidence="2">The sequence shown here is derived from an EMBL/GenBank/DDBJ whole genome shotgun (WGS) entry which is preliminary data.</text>
</comment>
<gene>
    <name evidence="2" type="ORF">SCF082_LOCUS18191</name>
</gene>
<feature type="region of interest" description="Disordered" evidence="1">
    <location>
        <begin position="31"/>
        <end position="309"/>
    </location>
</feature>
<dbReference type="Proteomes" id="UP001642464">
    <property type="component" value="Unassembled WGS sequence"/>
</dbReference>
<dbReference type="EMBL" id="CAXAMM010012114">
    <property type="protein sequence ID" value="CAK9028045.1"/>
    <property type="molecule type" value="Genomic_DNA"/>
</dbReference>